<evidence type="ECO:0000256" key="7">
    <source>
        <dbReference type="RuleBase" id="RU364138"/>
    </source>
</evidence>
<dbReference type="Gene3D" id="3.60.60.30">
    <property type="match status" value="2"/>
</dbReference>
<keyword evidence="4 7" id="KW-0442">Lipid degradation</keyword>
<proteinExistence type="inferred from homology"/>
<evidence type="ECO:0000256" key="3">
    <source>
        <dbReference type="ARBA" id="ARBA00022801"/>
    </source>
</evidence>
<keyword evidence="2 7" id="KW-0732">Signal</keyword>
<keyword evidence="6" id="KW-0325">Glycoprotein</keyword>
<keyword evidence="5 7" id="KW-0443">Lipid metabolism</keyword>
<dbReference type="InterPro" id="IPR007000">
    <property type="entry name" value="PLipase_B-like"/>
</dbReference>
<evidence type="ECO:0000256" key="2">
    <source>
        <dbReference type="ARBA" id="ARBA00022729"/>
    </source>
</evidence>
<dbReference type="GO" id="GO:0004620">
    <property type="term" value="F:phospholipase activity"/>
    <property type="evidence" value="ECO:0007669"/>
    <property type="project" value="InterPro"/>
</dbReference>
<sequence length="702" mass="79935">MFKGVTYLTLLLISLFCFSIVGIHGNSSEFHNHVEELRKLLRDAKLSINVNSVVNLVSIYCSSSSSSIPSNHAITWGNTQFTYAFGRADNMAIAMGIIYDGYSPTLQNQTSGVDGWMRLWVNTFTAANRGAHSDACYRSEANQRFASGMAEGLLTQPQIYNFFQNQYSNWVFEKKTYSMDKMRSRFGSGHEWVKSYDRFAAASSRMQKQGSPEMMKRGLAPSNLEISSSLSSYYYPAALIAYMQENMNWLETQVKQNAQNSYWIEIGRIFNQFHGLVEGYTIRANMEKNEIYGKLNWLDLYFLNSAGDMETLEGAIKDDTQNVRRSSSAAGSSFFNNNNNNGGIVLPDEETLTDCSALIKITPDCLNLFAGHTTWRGYNIINKMYKVYSLMENGVASQTVAFASSPSFLSSKDDFYVTQHGLVTMETTNDVFNTDLFQFITPHSVMCWMRSIVANRLAKTAHEWVTLFGLYNSGTYNNQWMALDYNKFTPGVCQLPADSLWILEQIPGTVMTKDVTPVLNNQTFWSSYNIPYFEFIYNISGYPQAKKKFGNDYDYNLCSRAQIFRREQAKIGSNKSKPVDFKDFGRVLQFNEWKTDQFSNMDPSKSISSRYDLRVSPQRAFAFGGIDTKVADYTKVRKSTSMWGICGPTHQDPIQTPPFSWSDKWNVTHLGQPQTYDFDWVDLEDVGSFYESLKNKLLGKKN</sequence>
<gene>
    <name evidence="8" type="ORF">FDP41_009078</name>
</gene>
<dbReference type="VEuPathDB" id="AmoebaDB:NfTy_046420"/>
<comment type="similarity">
    <text evidence="1 7">Belongs to the phospholipase B-like family.</text>
</comment>
<dbReference type="OMA" id="IECKWAY"/>
<feature type="chain" id="PRO_5025712626" description="Phospholipase B-like" evidence="7">
    <location>
        <begin position="26"/>
        <end position="702"/>
    </location>
</feature>
<dbReference type="Pfam" id="PF04916">
    <property type="entry name" value="Phospholip_B"/>
    <property type="match status" value="1"/>
</dbReference>
<keyword evidence="9" id="KW-1185">Reference proteome</keyword>
<evidence type="ECO:0000256" key="6">
    <source>
        <dbReference type="ARBA" id="ARBA00023180"/>
    </source>
</evidence>
<reference evidence="8 9" key="1">
    <citation type="journal article" date="2019" name="Sci. Rep.">
        <title>Nanopore sequencing improves the draft genome of the human pathogenic amoeba Naegleria fowleri.</title>
        <authorList>
            <person name="Liechti N."/>
            <person name="Schurch N."/>
            <person name="Bruggmann R."/>
            <person name="Wittwer M."/>
        </authorList>
    </citation>
    <scope>NUCLEOTIDE SEQUENCE [LARGE SCALE GENOMIC DNA]</scope>
    <source>
        <strain evidence="8 9">ATCC 30894</strain>
    </source>
</reference>
<dbReference type="Proteomes" id="UP000444721">
    <property type="component" value="Unassembled WGS sequence"/>
</dbReference>
<comment type="caution">
    <text evidence="8">The sequence shown here is derived from an EMBL/GenBank/DDBJ whole genome shotgun (WGS) entry which is preliminary data.</text>
</comment>
<dbReference type="VEuPathDB" id="AmoebaDB:NF0026370"/>
<accession>A0A6A5BIG6</accession>
<dbReference type="OrthoDB" id="443524at2759"/>
<evidence type="ECO:0000313" key="8">
    <source>
        <dbReference type="EMBL" id="KAF0972829.1"/>
    </source>
</evidence>
<dbReference type="GeneID" id="68116295"/>
<dbReference type="PANTHER" id="PTHR12370">
    <property type="entry name" value="PHOSPHOLIPASE B-RELATED"/>
    <property type="match status" value="1"/>
</dbReference>
<dbReference type="GO" id="GO:0009395">
    <property type="term" value="P:phospholipid catabolic process"/>
    <property type="evidence" value="ECO:0007669"/>
    <property type="project" value="TreeGrafter"/>
</dbReference>
<evidence type="ECO:0000256" key="4">
    <source>
        <dbReference type="ARBA" id="ARBA00022963"/>
    </source>
</evidence>
<dbReference type="GO" id="GO:0005576">
    <property type="term" value="C:extracellular region"/>
    <property type="evidence" value="ECO:0007669"/>
    <property type="project" value="TreeGrafter"/>
</dbReference>
<dbReference type="EC" id="3.1.1.-" evidence="7"/>
<evidence type="ECO:0000256" key="1">
    <source>
        <dbReference type="ARBA" id="ARBA00007835"/>
    </source>
</evidence>
<dbReference type="EMBL" id="VFQX01000066">
    <property type="protein sequence ID" value="KAF0972829.1"/>
    <property type="molecule type" value="Genomic_DNA"/>
</dbReference>
<feature type="signal peptide" evidence="7">
    <location>
        <begin position="1"/>
        <end position="25"/>
    </location>
</feature>
<evidence type="ECO:0000256" key="5">
    <source>
        <dbReference type="ARBA" id="ARBA00023098"/>
    </source>
</evidence>
<dbReference type="VEuPathDB" id="AmoebaDB:FDP41_009078"/>
<comment type="function">
    <text evidence="7">Putative phospholipase.</text>
</comment>
<dbReference type="PANTHER" id="PTHR12370:SF25">
    <property type="entry name" value="PHOSPHOLIPASE B-LIKE PROTEIN G"/>
    <property type="match status" value="1"/>
</dbReference>
<name>A0A6A5BIG6_NAEFO</name>
<protein>
    <recommendedName>
        <fullName evidence="7">Phospholipase B-like</fullName>
        <ecNumber evidence="7">3.1.1.-</ecNumber>
    </recommendedName>
</protein>
<dbReference type="RefSeq" id="XP_044557543.1">
    <property type="nucleotide sequence ID" value="XM_044712999.1"/>
</dbReference>
<evidence type="ECO:0000313" key="9">
    <source>
        <dbReference type="Proteomes" id="UP000444721"/>
    </source>
</evidence>
<keyword evidence="3 7" id="KW-0378">Hydrolase</keyword>
<dbReference type="AlphaFoldDB" id="A0A6A5BIG6"/>
<organism evidence="8 9">
    <name type="scientific">Naegleria fowleri</name>
    <name type="common">Brain eating amoeba</name>
    <dbReference type="NCBI Taxonomy" id="5763"/>
    <lineage>
        <taxon>Eukaryota</taxon>
        <taxon>Discoba</taxon>
        <taxon>Heterolobosea</taxon>
        <taxon>Tetramitia</taxon>
        <taxon>Eutetramitia</taxon>
        <taxon>Vahlkampfiidae</taxon>
        <taxon>Naegleria</taxon>
    </lineage>
</organism>